<feature type="transmembrane region" description="Helical" evidence="1">
    <location>
        <begin position="33"/>
        <end position="53"/>
    </location>
</feature>
<feature type="transmembrane region" description="Helical" evidence="1">
    <location>
        <begin position="65"/>
        <end position="87"/>
    </location>
</feature>
<name>A0A0G1DHG9_9BACT</name>
<evidence type="ECO:0000313" key="2">
    <source>
        <dbReference type="EMBL" id="KKS97310.1"/>
    </source>
</evidence>
<reference evidence="2 3" key="1">
    <citation type="journal article" date="2015" name="Nature">
        <title>rRNA introns, odd ribosomes, and small enigmatic genomes across a large radiation of phyla.</title>
        <authorList>
            <person name="Brown C.T."/>
            <person name="Hug L.A."/>
            <person name="Thomas B.C."/>
            <person name="Sharon I."/>
            <person name="Castelle C.J."/>
            <person name="Singh A."/>
            <person name="Wilkins M.J."/>
            <person name="Williams K.H."/>
            <person name="Banfield J.F."/>
        </authorList>
    </citation>
    <scope>NUCLEOTIDE SEQUENCE [LARGE SCALE GENOMIC DNA]</scope>
</reference>
<evidence type="ECO:0000313" key="3">
    <source>
        <dbReference type="Proteomes" id="UP000034090"/>
    </source>
</evidence>
<keyword evidence="1" id="KW-0812">Transmembrane</keyword>
<organism evidence="2 3">
    <name type="scientific">Candidatus Woesebacteria bacterium GW2011_GWB1_43_14</name>
    <dbReference type="NCBI Taxonomy" id="1618578"/>
    <lineage>
        <taxon>Bacteria</taxon>
        <taxon>Candidatus Woeseibacteriota</taxon>
    </lineage>
</organism>
<evidence type="ECO:0000256" key="1">
    <source>
        <dbReference type="SAM" id="Phobius"/>
    </source>
</evidence>
<dbReference type="EMBL" id="LCFQ01000013">
    <property type="protein sequence ID" value="KKS97310.1"/>
    <property type="molecule type" value="Genomic_DNA"/>
</dbReference>
<accession>A0A0G1DHG9</accession>
<protein>
    <submittedName>
        <fullName evidence="2">Uncharacterized protein</fullName>
    </submittedName>
</protein>
<sequence length="137" mass="15082">MQINLERISDIPSKLSQTAQYNLPGGYSFEPSFWHIGLILFLLFLLILMLGQLRGRLVGWQLKGIIPGMMFGAAMVLVIEGAMVYGWQSAPDPVAEVLHVGRGKMVDILGVTDSLESKINEMSSEELSSLRGLVCTE</sequence>
<comment type="caution">
    <text evidence="2">The sequence shown here is derived from an EMBL/GenBank/DDBJ whole genome shotgun (WGS) entry which is preliminary data.</text>
</comment>
<keyword evidence="1" id="KW-0472">Membrane</keyword>
<keyword evidence="1" id="KW-1133">Transmembrane helix</keyword>
<proteinExistence type="predicted"/>
<gene>
    <name evidence="2" type="ORF">UV74_C0013G0432</name>
</gene>
<dbReference type="STRING" id="1618578.UV74_C0013G0432"/>
<dbReference type="AlphaFoldDB" id="A0A0G1DHG9"/>
<dbReference type="Proteomes" id="UP000034090">
    <property type="component" value="Unassembled WGS sequence"/>
</dbReference>